<dbReference type="GO" id="GO:0016042">
    <property type="term" value="P:lipid catabolic process"/>
    <property type="evidence" value="ECO:0007669"/>
    <property type="project" value="TreeGrafter"/>
</dbReference>
<dbReference type="InterPro" id="IPR029058">
    <property type="entry name" value="AB_hydrolase_fold"/>
</dbReference>
<dbReference type="AlphaFoldDB" id="A0A3M7S118"/>
<dbReference type="GO" id="GO:0005615">
    <property type="term" value="C:extracellular space"/>
    <property type="evidence" value="ECO:0007669"/>
    <property type="project" value="TreeGrafter"/>
</dbReference>
<comment type="similarity">
    <text evidence="2 4">Belongs to the AB hydrolase superfamily. Lipase family.</text>
</comment>
<evidence type="ECO:0000256" key="4">
    <source>
        <dbReference type="RuleBase" id="RU004262"/>
    </source>
</evidence>
<evidence type="ECO:0000259" key="5">
    <source>
        <dbReference type="Pfam" id="PF00151"/>
    </source>
</evidence>
<reference evidence="6 7" key="1">
    <citation type="journal article" date="2018" name="Sci. Rep.">
        <title>Genomic signatures of local adaptation to the degree of environmental predictability in rotifers.</title>
        <authorList>
            <person name="Franch-Gras L."/>
            <person name="Hahn C."/>
            <person name="Garcia-Roger E.M."/>
            <person name="Carmona M.J."/>
            <person name="Serra M."/>
            <person name="Gomez A."/>
        </authorList>
    </citation>
    <scope>NUCLEOTIDE SEQUENCE [LARGE SCALE GENOMIC DNA]</scope>
    <source>
        <strain evidence="6">HYR1</strain>
    </source>
</reference>
<dbReference type="Gene3D" id="3.40.50.1820">
    <property type="entry name" value="alpha/beta hydrolase"/>
    <property type="match status" value="1"/>
</dbReference>
<keyword evidence="6" id="KW-0378">Hydrolase</keyword>
<evidence type="ECO:0000313" key="7">
    <source>
        <dbReference type="Proteomes" id="UP000276133"/>
    </source>
</evidence>
<dbReference type="InterPro" id="IPR013818">
    <property type="entry name" value="Lipase"/>
</dbReference>
<feature type="domain" description="Lipase" evidence="5">
    <location>
        <begin position="47"/>
        <end position="332"/>
    </location>
</feature>
<gene>
    <name evidence="6" type="ORF">BpHYR1_036740</name>
</gene>
<dbReference type="GO" id="GO:0017171">
    <property type="term" value="F:serine hydrolase activity"/>
    <property type="evidence" value="ECO:0007669"/>
    <property type="project" value="TreeGrafter"/>
</dbReference>
<evidence type="ECO:0000256" key="2">
    <source>
        <dbReference type="ARBA" id="ARBA00010701"/>
    </source>
</evidence>
<evidence type="ECO:0000313" key="6">
    <source>
        <dbReference type="EMBL" id="RNA29267.1"/>
    </source>
</evidence>
<protein>
    <submittedName>
        <fullName evidence="6">Pancreatic triacylglycerol lipase</fullName>
        <ecNumber evidence="6">3.1.1.1</ecNumber>
    </submittedName>
</protein>
<dbReference type="SUPFAM" id="SSF53474">
    <property type="entry name" value="alpha/beta-Hydrolases"/>
    <property type="match status" value="1"/>
</dbReference>
<evidence type="ECO:0000256" key="3">
    <source>
        <dbReference type="ARBA" id="ARBA00022525"/>
    </source>
</evidence>
<dbReference type="GO" id="GO:0016298">
    <property type="term" value="F:lipase activity"/>
    <property type="evidence" value="ECO:0007669"/>
    <property type="project" value="InterPro"/>
</dbReference>
<evidence type="ECO:0000256" key="1">
    <source>
        <dbReference type="ARBA" id="ARBA00004613"/>
    </source>
</evidence>
<dbReference type="EC" id="3.1.1.1" evidence="6"/>
<dbReference type="STRING" id="10195.A0A3M7S118"/>
<dbReference type="PANTHER" id="PTHR11610:SF173">
    <property type="entry name" value="LIPASE DOMAIN-CONTAINING PROTEIN-RELATED"/>
    <property type="match status" value="1"/>
</dbReference>
<comment type="subcellular location">
    <subcellularLocation>
        <location evidence="1">Secreted</location>
    </subcellularLocation>
</comment>
<keyword evidence="7" id="KW-1185">Reference proteome</keyword>
<keyword evidence="3" id="KW-0964">Secreted</keyword>
<organism evidence="6 7">
    <name type="scientific">Brachionus plicatilis</name>
    <name type="common">Marine rotifer</name>
    <name type="synonym">Brachionus muelleri</name>
    <dbReference type="NCBI Taxonomy" id="10195"/>
    <lineage>
        <taxon>Eukaryota</taxon>
        <taxon>Metazoa</taxon>
        <taxon>Spiralia</taxon>
        <taxon>Gnathifera</taxon>
        <taxon>Rotifera</taxon>
        <taxon>Eurotatoria</taxon>
        <taxon>Monogononta</taxon>
        <taxon>Pseudotrocha</taxon>
        <taxon>Ploima</taxon>
        <taxon>Brachionidae</taxon>
        <taxon>Brachionus</taxon>
    </lineage>
</organism>
<dbReference type="PRINTS" id="PR00821">
    <property type="entry name" value="TAGLIPASE"/>
</dbReference>
<comment type="caution">
    <text evidence="6">The sequence shown here is derived from an EMBL/GenBank/DDBJ whole genome shotgun (WGS) entry which is preliminary data.</text>
</comment>
<dbReference type="Pfam" id="PF00151">
    <property type="entry name" value="Lipase"/>
    <property type="match status" value="1"/>
</dbReference>
<sequence length="540" mass="61701">MIIYLLVIFISQILAIGDCILIYFYSTITPFDPVVIDPGTNISSNQNLQHIHKALSSKACIIYLIVHGFGSSGQDDWVMDMKDRLLYTAPCVQVFAMDWSERSTWKFDLNIGYVQSIQNIPKTSELFGETLSALSQLNNSSLFLKNIHCIGHSLGAHMCGFISKYIKLKKGVVFKRISGLDPAGPCFEDSRPEKRLSSQDANYVDVIHTSVNLGIQTPIGHSDYYVNDAKTQPGCLKTNEIRLPVLLCKEPMKKSSINRILVNVFDLVKCSHSKAHEYFIDSILSKCAKFDAFRCDNYESFLSKKCFHCHTNKMGFNSETELKDGIKRIYFLDYTNSDHEITAIEKNLSPNVCESVQVKYFDFVNKNESFFLNVNNLEYFKEFRNFCSGKNCSLNFVIEGYKSKKRSNEWLNWLRPDGSNNTNFLLIEWSDIQNLYTTKEKSVANFKGFLKKFVKNMGHYFSKDLIKFNCIGGDETAMLMCNSLTMLLEENLPYAISDHYHYDDMYSKLLGVSPKCVASTKKRYEETGTVSSYVIDPLPQ</sequence>
<dbReference type="InterPro" id="IPR000734">
    <property type="entry name" value="TAG_lipase"/>
</dbReference>
<proteinExistence type="inferred from homology"/>
<accession>A0A3M7S118</accession>
<dbReference type="Proteomes" id="UP000276133">
    <property type="component" value="Unassembled WGS sequence"/>
</dbReference>
<dbReference type="GO" id="GO:0106435">
    <property type="term" value="F:carboxylesterase activity"/>
    <property type="evidence" value="ECO:0007669"/>
    <property type="project" value="UniProtKB-EC"/>
</dbReference>
<dbReference type="OrthoDB" id="199913at2759"/>
<dbReference type="PANTHER" id="PTHR11610">
    <property type="entry name" value="LIPASE"/>
    <property type="match status" value="1"/>
</dbReference>
<name>A0A3M7S118_BRAPC</name>
<dbReference type="EMBL" id="REGN01002255">
    <property type="protein sequence ID" value="RNA29267.1"/>
    <property type="molecule type" value="Genomic_DNA"/>
</dbReference>